<keyword evidence="1" id="KW-0694">RNA-binding</keyword>
<dbReference type="PROSITE" id="PS50084">
    <property type="entry name" value="KH_TYPE_1"/>
    <property type="match status" value="1"/>
</dbReference>
<dbReference type="InterPro" id="IPR004088">
    <property type="entry name" value="KH_dom_type_1"/>
</dbReference>
<protein>
    <recommendedName>
        <fullName evidence="3">K Homology domain-containing protein</fullName>
    </recommendedName>
</protein>
<evidence type="ECO:0000313" key="5">
    <source>
        <dbReference type="Proteomes" id="UP000242180"/>
    </source>
</evidence>
<dbReference type="InParanoid" id="A0A1X2H664"/>
<feature type="region of interest" description="Disordered" evidence="2">
    <location>
        <begin position="303"/>
        <end position="345"/>
    </location>
</feature>
<sequence>MYTTKLLSMLKESDNNPPVTLRAIVPQPKVGSLLGRNGSVHQQTEDMFNVKVILHSPSLFGRITAISGRPDKVAMAWRECLLRMYEDRMFQFTEETECGLDFVIPDLVVNALQKNNVLEDIRRDTPLTISPWPRCLPNSTDRPIHISVSNLLDMDHLDSFQQAVLQLCDFMHAHPRLSQSPHNHYYIPNDTKPHRSTPTPPPSGAPPPPLSSYHFTEHKPIPQTPPPAAQPVQDVGTTSEVSQHDPSSSWDSSSPEAPSSFNPSSPSQLSETWRSDLSEENDYESHDRDVDDNFALGMAFNGAGWELHDSPDSEEKSSQASTGPTNDAWHNDFPRGVEPESYSTK</sequence>
<accession>A0A1X2H664</accession>
<feature type="compositionally biased region" description="Basic and acidic residues" evidence="2">
    <location>
        <begin position="306"/>
        <end position="317"/>
    </location>
</feature>
<evidence type="ECO:0000256" key="1">
    <source>
        <dbReference type="PROSITE-ProRule" id="PRU00117"/>
    </source>
</evidence>
<proteinExistence type="predicted"/>
<evidence type="ECO:0000256" key="2">
    <source>
        <dbReference type="SAM" id="MobiDB-lite"/>
    </source>
</evidence>
<reference evidence="4 5" key="1">
    <citation type="submission" date="2016-07" db="EMBL/GenBank/DDBJ databases">
        <title>Pervasive Adenine N6-methylation of Active Genes in Fungi.</title>
        <authorList>
            <consortium name="DOE Joint Genome Institute"/>
            <person name="Mondo S.J."/>
            <person name="Dannebaum R.O."/>
            <person name="Kuo R.C."/>
            <person name="Labutti K."/>
            <person name="Haridas S."/>
            <person name="Kuo A."/>
            <person name="Salamov A."/>
            <person name="Ahrendt S.R."/>
            <person name="Lipzen A."/>
            <person name="Sullivan W."/>
            <person name="Andreopoulos W.B."/>
            <person name="Clum A."/>
            <person name="Lindquist E."/>
            <person name="Daum C."/>
            <person name="Ramamoorthy G.K."/>
            <person name="Gryganskyi A."/>
            <person name="Culley D."/>
            <person name="Magnuson J.K."/>
            <person name="James T.Y."/>
            <person name="O'Malley M.A."/>
            <person name="Stajich J.E."/>
            <person name="Spatafora J.W."/>
            <person name="Visel A."/>
            <person name="Grigoriev I.V."/>
        </authorList>
    </citation>
    <scope>NUCLEOTIDE SEQUENCE [LARGE SCALE GENOMIC DNA]</scope>
    <source>
        <strain evidence="4 5">NRRL 2496</strain>
    </source>
</reference>
<feature type="compositionally biased region" description="Basic and acidic residues" evidence="2">
    <location>
        <begin position="273"/>
        <end position="290"/>
    </location>
</feature>
<feature type="compositionally biased region" description="Low complexity" evidence="2">
    <location>
        <begin position="246"/>
        <end position="270"/>
    </location>
</feature>
<dbReference type="Gene3D" id="3.30.1370.10">
    <property type="entry name" value="K Homology domain, type 1"/>
    <property type="match status" value="1"/>
</dbReference>
<dbReference type="SUPFAM" id="SSF54791">
    <property type="entry name" value="Eukaryotic type KH-domain (KH-domain type I)"/>
    <property type="match status" value="1"/>
</dbReference>
<feature type="compositionally biased region" description="Pro residues" evidence="2">
    <location>
        <begin position="198"/>
        <end position="210"/>
    </location>
</feature>
<dbReference type="InterPro" id="IPR036612">
    <property type="entry name" value="KH_dom_type_1_sf"/>
</dbReference>
<dbReference type="Proteomes" id="UP000242180">
    <property type="component" value="Unassembled WGS sequence"/>
</dbReference>
<comment type="caution">
    <text evidence="4">The sequence shown here is derived from an EMBL/GenBank/DDBJ whole genome shotgun (WGS) entry which is preliminary data.</text>
</comment>
<organism evidence="4 5">
    <name type="scientific">Syncephalastrum racemosum</name>
    <name type="common">Filamentous fungus</name>
    <dbReference type="NCBI Taxonomy" id="13706"/>
    <lineage>
        <taxon>Eukaryota</taxon>
        <taxon>Fungi</taxon>
        <taxon>Fungi incertae sedis</taxon>
        <taxon>Mucoromycota</taxon>
        <taxon>Mucoromycotina</taxon>
        <taxon>Mucoromycetes</taxon>
        <taxon>Mucorales</taxon>
        <taxon>Syncephalastraceae</taxon>
        <taxon>Syncephalastrum</taxon>
    </lineage>
</organism>
<name>A0A1X2H664_SYNRA</name>
<keyword evidence="5" id="KW-1185">Reference proteome</keyword>
<gene>
    <name evidence="4" type="ORF">BCR43DRAFT_566008</name>
</gene>
<evidence type="ECO:0000313" key="4">
    <source>
        <dbReference type="EMBL" id="ORY93450.1"/>
    </source>
</evidence>
<evidence type="ECO:0000259" key="3">
    <source>
        <dbReference type="Pfam" id="PF00013"/>
    </source>
</evidence>
<feature type="domain" description="K Homology" evidence="3">
    <location>
        <begin position="21"/>
        <end position="78"/>
    </location>
</feature>
<dbReference type="EMBL" id="MCGN01000009">
    <property type="protein sequence ID" value="ORY93450.1"/>
    <property type="molecule type" value="Genomic_DNA"/>
</dbReference>
<dbReference type="GO" id="GO:0003723">
    <property type="term" value="F:RNA binding"/>
    <property type="evidence" value="ECO:0007669"/>
    <property type="project" value="UniProtKB-UniRule"/>
</dbReference>
<dbReference type="Pfam" id="PF00013">
    <property type="entry name" value="KH_1"/>
    <property type="match status" value="1"/>
</dbReference>
<dbReference type="OrthoDB" id="2367755at2759"/>
<feature type="compositionally biased region" description="Polar residues" evidence="2">
    <location>
        <begin position="235"/>
        <end position="245"/>
    </location>
</feature>
<feature type="region of interest" description="Disordered" evidence="2">
    <location>
        <begin position="181"/>
        <end position="290"/>
    </location>
</feature>
<dbReference type="STRING" id="13706.A0A1X2H664"/>
<feature type="compositionally biased region" description="Basic and acidic residues" evidence="2">
    <location>
        <begin position="329"/>
        <end position="338"/>
    </location>
</feature>
<dbReference type="AlphaFoldDB" id="A0A1X2H664"/>